<dbReference type="Proteomes" id="UP000183454">
    <property type="component" value="Unassembled WGS sequence"/>
</dbReference>
<dbReference type="InterPro" id="IPR002686">
    <property type="entry name" value="Transposase_17"/>
</dbReference>
<proteinExistence type="predicted"/>
<dbReference type="AlphaFoldDB" id="A0A1H2V4A2"/>
<dbReference type="PANTHER" id="PTHR34322:SF2">
    <property type="entry name" value="TRANSPOSASE IS200-LIKE DOMAIN-CONTAINING PROTEIN"/>
    <property type="match status" value="1"/>
</dbReference>
<feature type="domain" description="Transposase IS200-like" evidence="1">
    <location>
        <begin position="9"/>
        <end position="124"/>
    </location>
</feature>
<dbReference type="SUPFAM" id="SSF143422">
    <property type="entry name" value="Transposase IS200-like"/>
    <property type="match status" value="1"/>
</dbReference>
<accession>A0A1H2V4A2</accession>
<dbReference type="GO" id="GO:0006313">
    <property type="term" value="P:DNA transposition"/>
    <property type="evidence" value="ECO:0007669"/>
    <property type="project" value="InterPro"/>
</dbReference>
<name>A0A1H2V4A2_9PROT</name>
<organism evidence="2 3">
    <name type="scientific">Nitrosomonas communis</name>
    <dbReference type="NCBI Taxonomy" id="44574"/>
    <lineage>
        <taxon>Bacteria</taxon>
        <taxon>Pseudomonadati</taxon>
        <taxon>Pseudomonadota</taxon>
        <taxon>Betaproteobacteria</taxon>
        <taxon>Nitrosomonadales</taxon>
        <taxon>Nitrosomonadaceae</taxon>
        <taxon>Nitrosomonas</taxon>
    </lineage>
</organism>
<dbReference type="PANTHER" id="PTHR34322">
    <property type="entry name" value="TRANSPOSASE, Y1_TNP DOMAIN-CONTAINING"/>
    <property type="match status" value="1"/>
</dbReference>
<evidence type="ECO:0000313" key="3">
    <source>
        <dbReference type="Proteomes" id="UP000183454"/>
    </source>
</evidence>
<dbReference type="SMART" id="SM01321">
    <property type="entry name" value="Y1_Tnp"/>
    <property type="match status" value="1"/>
</dbReference>
<dbReference type="RefSeq" id="WP_074667039.1">
    <property type="nucleotide sequence ID" value="NZ_FNNH01000019.1"/>
</dbReference>
<dbReference type="GO" id="GO:0004803">
    <property type="term" value="F:transposase activity"/>
    <property type="evidence" value="ECO:0007669"/>
    <property type="project" value="InterPro"/>
</dbReference>
<dbReference type="EMBL" id="FNNH01000019">
    <property type="protein sequence ID" value="SDW63166.1"/>
    <property type="molecule type" value="Genomic_DNA"/>
</dbReference>
<sequence length="239" mass="27782">MPRKKRFYQPGVPAHVFQRGHNREPVFFDEQDYLAYLRFLKTAADELECLIHAYVLMTNHVHLLVTPKAENDISMLFQKIGRLFVPYMNKAYQRRGSLWEGRHKGNILESEAYFMICMRYIEMNPVRARMVDHPGQYRWSSYAANAQGMDNAILQPHALYLSLGETPEARQAVYRTGFVAENDLDELELIRACLHSGTPLGNDRFKKTVESAVGCRVGYSKRGRPAKKRFDKIEHHLDF</sequence>
<gene>
    <name evidence="2" type="ORF">SAMN05421882_101949</name>
</gene>
<dbReference type="GO" id="GO:0003677">
    <property type="term" value="F:DNA binding"/>
    <property type="evidence" value="ECO:0007669"/>
    <property type="project" value="InterPro"/>
</dbReference>
<dbReference type="Pfam" id="PF01797">
    <property type="entry name" value="Y1_Tnp"/>
    <property type="match status" value="1"/>
</dbReference>
<reference evidence="2 3" key="1">
    <citation type="submission" date="2016-10" db="EMBL/GenBank/DDBJ databases">
        <authorList>
            <person name="de Groot N.N."/>
        </authorList>
    </citation>
    <scope>NUCLEOTIDE SEQUENCE [LARGE SCALE GENOMIC DNA]</scope>
    <source>
        <strain evidence="2 3">Nm110</strain>
    </source>
</reference>
<dbReference type="Gene3D" id="3.30.70.1290">
    <property type="entry name" value="Transposase IS200-like"/>
    <property type="match status" value="1"/>
</dbReference>
<evidence type="ECO:0000259" key="1">
    <source>
        <dbReference type="SMART" id="SM01321"/>
    </source>
</evidence>
<protein>
    <submittedName>
        <fullName evidence="2">Putative transposase</fullName>
    </submittedName>
</protein>
<evidence type="ECO:0000313" key="2">
    <source>
        <dbReference type="EMBL" id="SDW63166.1"/>
    </source>
</evidence>
<dbReference type="InterPro" id="IPR036515">
    <property type="entry name" value="Transposase_17_sf"/>
</dbReference>